<dbReference type="SUPFAM" id="SSF110395">
    <property type="entry name" value="CutC-like"/>
    <property type="match status" value="1"/>
</dbReference>
<dbReference type="OrthoDB" id="9815677at2"/>
<dbReference type="AlphaFoldDB" id="A0A5C8HQR9"/>
<sequence length="246" mass="24693">MSAQLELIASDADAVRVAISIGASRVELCSALALGGLTASGGTIADVVQAAAGEVEVHALIRSRAGGFRYDDDEIRVMTRDIELAVAAGVDGVVVGALGDDGLFDERAMRGFVAAAGGKSVAAHRAIDVAAERSRALEQLIDLGVVRVLTSGGAVTALEGAAALEAMVAQAAGRIDIMAGSGISTATVADVVATGVRAVHFSAKRLVPDSTGISMGAASREGLGPYEKVDADEARRIAAIVTGGIQ</sequence>
<accession>A0A5C8HQR9</accession>
<comment type="caution">
    <text evidence="2">Once thought to be involved in copper homeostasis, experiments in E.coli have shown this is not the case.</text>
</comment>
<dbReference type="GO" id="GO:0005507">
    <property type="term" value="F:copper ion binding"/>
    <property type="evidence" value="ECO:0007669"/>
    <property type="project" value="TreeGrafter"/>
</dbReference>
<keyword evidence="2" id="KW-0963">Cytoplasm</keyword>
<comment type="similarity">
    <text evidence="1 2">Belongs to the CutC family.</text>
</comment>
<dbReference type="PANTHER" id="PTHR12598:SF0">
    <property type="entry name" value="COPPER HOMEOSTASIS PROTEIN CUTC HOMOLOG"/>
    <property type="match status" value="1"/>
</dbReference>
<protein>
    <recommendedName>
        <fullName evidence="2">PF03932 family protein CutC</fullName>
    </recommendedName>
</protein>
<organism evidence="3 4">
    <name type="scientific">Microbacterium mitrae</name>
    <dbReference type="NCBI Taxonomy" id="664640"/>
    <lineage>
        <taxon>Bacteria</taxon>
        <taxon>Bacillati</taxon>
        <taxon>Actinomycetota</taxon>
        <taxon>Actinomycetes</taxon>
        <taxon>Micrococcales</taxon>
        <taxon>Microbacteriaceae</taxon>
        <taxon>Microbacterium</taxon>
    </lineage>
</organism>
<dbReference type="GO" id="GO:0005737">
    <property type="term" value="C:cytoplasm"/>
    <property type="evidence" value="ECO:0007669"/>
    <property type="project" value="UniProtKB-SubCell"/>
</dbReference>
<dbReference type="RefSeq" id="WP_147825294.1">
    <property type="nucleotide sequence ID" value="NZ_BAAARG010000001.1"/>
</dbReference>
<evidence type="ECO:0000313" key="4">
    <source>
        <dbReference type="Proteomes" id="UP000321196"/>
    </source>
</evidence>
<dbReference type="Proteomes" id="UP000321196">
    <property type="component" value="Unassembled WGS sequence"/>
</dbReference>
<evidence type="ECO:0000256" key="1">
    <source>
        <dbReference type="ARBA" id="ARBA00007768"/>
    </source>
</evidence>
<dbReference type="InterPro" id="IPR005627">
    <property type="entry name" value="CutC-like"/>
</dbReference>
<dbReference type="HAMAP" id="MF_00795">
    <property type="entry name" value="CutC"/>
    <property type="match status" value="1"/>
</dbReference>
<dbReference type="EMBL" id="VRSW01000001">
    <property type="protein sequence ID" value="TXK06490.1"/>
    <property type="molecule type" value="Genomic_DNA"/>
</dbReference>
<gene>
    <name evidence="2" type="primary">cutC</name>
    <name evidence="3" type="ORF">FVP60_05955</name>
</gene>
<reference evidence="3 4" key="1">
    <citation type="submission" date="2019-08" db="EMBL/GenBank/DDBJ databases">
        <authorList>
            <person name="Dong K."/>
        </authorList>
    </citation>
    <scope>NUCLEOTIDE SEQUENCE [LARGE SCALE GENOMIC DNA]</scope>
    <source>
        <strain evidence="3 4">M4-8</strain>
    </source>
</reference>
<proteinExistence type="inferred from homology"/>
<comment type="subcellular location">
    <subcellularLocation>
        <location evidence="2">Cytoplasm</location>
    </subcellularLocation>
</comment>
<dbReference type="PANTHER" id="PTHR12598">
    <property type="entry name" value="COPPER HOMEOSTASIS PROTEIN CUTC"/>
    <property type="match status" value="1"/>
</dbReference>
<keyword evidence="4" id="KW-1185">Reference proteome</keyword>
<evidence type="ECO:0000313" key="3">
    <source>
        <dbReference type="EMBL" id="TXK06490.1"/>
    </source>
</evidence>
<dbReference type="Gene3D" id="3.20.20.380">
    <property type="entry name" value="Copper homeostasis (CutC) domain"/>
    <property type="match status" value="1"/>
</dbReference>
<evidence type="ECO:0000256" key="2">
    <source>
        <dbReference type="HAMAP-Rule" id="MF_00795"/>
    </source>
</evidence>
<dbReference type="InterPro" id="IPR036822">
    <property type="entry name" value="CutC-like_dom_sf"/>
</dbReference>
<dbReference type="Pfam" id="PF03932">
    <property type="entry name" value="CutC"/>
    <property type="match status" value="1"/>
</dbReference>
<comment type="caution">
    <text evidence="3">The sequence shown here is derived from an EMBL/GenBank/DDBJ whole genome shotgun (WGS) entry which is preliminary data.</text>
</comment>
<name>A0A5C8HQR9_9MICO</name>